<dbReference type="AlphaFoldDB" id="A0A5J5IFI5"/>
<dbReference type="SUPFAM" id="SSF48452">
    <property type="entry name" value="TPR-like"/>
    <property type="match status" value="1"/>
</dbReference>
<dbReference type="EMBL" id="VYQF01000003">
    <property type="protein sequence ID" value="KAA9038613.1"/>
    <property type="molecule type" value="Genomic_DNA"/>
</dbReference>
<accession>A0A5J5IFI5</accession>
<evidence type="ECO:0000313" key="1">
    <source>
        <dbReference type="EMBL" id="KAA9038613.1"/>
    </source>
</evidence>
<dbReference type="InterPro" id="IPR011990">
    <property type="entry name" value="TPR-like_helical_dom_sf"/>
</dbReference>
<sequence>MLRFANYIFLVVLTLFCKHSFSQNKARYEIDAKRIGVNFYDKDALPRSREFIRLDSTYYVGWYYEGMFKYDRAADYLGYKNCIAPLKKAFLLFERNYKNDLKTVLTPGRYSFAQSDIVQLCNALYDSYSNVEEPDSAMWILDRVQSWNTGNDFMEYNIKAAWTIHRNRFYIHKYSFLKNSVEANEQLALNHLYAALAGGDANSIFYLAIIHNYLLNIDSAGLYYDILKQTGGFSYNNYAHFQNTLGNFAEAITNFENDKYAFDKRLIESYYFLPALFINSGKSKEAIDETNSIINTNGSTPGFGWYNIALARSYLYNGQLDSCEKAINKAAQFKEVHIGTTLGQSQYDFAVNVIKLLLAKNKIQRIKFINKGWWYSLSDLSEIAALSSEQFLLKFALVNELAGNPEREQVIYNIFASENVIGFDEILNMMKNISPQYFAEIYKQKEASEKRKNIVRYMQLFYGEFSYEAGNYKESQQTFENILNTALLDTAHEKLFVARLYESLARSYLHDGDKDKAENMKYNFFKEYPQLIPFSGFTVKMNLSASGLNASMEKNIIKELKGCDIDFADETNGNIPRAFLNFIALKNKYEVDYSVTDANGKIIVPQQKMYFKKEDGVGNELALRLCGVGGPAEFEGD</sequence>
<keyword evidence="2" id="KW-1185">Reference proteome</keyword>
<dbReference type="Gene3D" id="1.25.40.10">
    <property type="entry name" value="Tetratricopeptide repeat domain"/>
    <property type="match status" value="1"/>
</dbReference>
<organism evidence="1 2">
    <name type="scientific">Ginsengibacter hankyongi</name>
    <dbReference type="NCBI Taxonomy" id="2607284"/>
    <lineage>
        <taxon>Bacteria</taxon>
        <taxon>Pseudomonadati</taxon>
        <taxon>Bacteroidota</taxon>
        <taxon>Chitinophagia</taxon>
        <taxon>Chitinophagales</taxon>
        <taxon>Chitinophagaceae</taxon>
        <taxon>Ginsengibacter</taxon>
    </lineage>
</organism>
<dbReference type="RefSeq" id="WP_150415334.1">
    <property type="nucleotide sequence ID" value="NZ_VYQF01000003.1"/>
</dbReference>
<gene>
    <name evidence="1" type="ORF">FW778_13755</name>
</gene>
<protein>
    <submittedName>
        <fullName evidence="1">Tetratricopeptide repeat protein</fullName>
    </submittedName>
</protein>
<evidence type="ECO:0000313" key="2">
    <source>
        <dbReference type="Proteomes" id="UP000326903"/>
    </source>
</evidence>
<proteinExistence type="predicted"/>
<comment type="caution">
    <text evidence="1">The sequence shown here is derived from an EMBL/GenBank/DDBJ whole genome shotgun (WGS) entry which is preliminary data.</text>
</comment>
<name>A0A5J5IFI5_9BACT</name>
<reference evidence="1 2" key="1">
    <citation type="submission" date="2019-09" db="EMBL/GenBank/DDBJ databases">
        <title>Draft genome sequence of Ginsengibacter sp. BR5-29.</title>
        <authorList>
            <person name="Im W.-T."/>
        </authorList>
    </citation>
    <scope>NUCLEOTIDE SEQUENCE [LARGE SCALE GENOMIC DNA]</scope>
    <source>
        <strain evidence="1 2">BR5-29</strain>
    </source>
</reference>
<dbReference type="Proteomes" id="UP000326903">
    <property type="component" value="Unassembled WGS sequence"/>
</dbReference>